<protein>
    <submittedName>
        <fullName evidence="2">Uncharacterized protein</fullName>
    </submittedName>
</protein>
<sequence>MHRTWTSETSDIERSYREVGSTGPLESTGLVSNTPLMQLGPNGIEFPGAPTSNIPAVPASAPAAPLDGSMDCSALQDPPVAVPPQHGVPSMPELDLQQLDGSNGVLIGQQLAQL</sequence>
<name>A0A6A0ABM8_HAELA</name>
<reference evidence="2 3" key="1">
    <citation type="submission" date="2020-02" db="EMBL/GenBank/DDBJ databases">
        <title>Draft genome sequence of Haematococcus lacustris strain NIES-144.</title>
        <authorList>
            <person name="Morimoto D."/>
            <person name="Nakagawa S."/>
            <person name="Yoshida T."/>
            <person name="Sawayama S."/>
        </authorList>
    </citation>
    <scope>NUCLEOTIDE SEQUENCE [LARGE SCALE GENOMIC DNA]</scope>
    <source>
        <strain evidence="2 3">NIES-144</strain>
    </source>
</reference>
<evidence type="ECO:0000313" key="3">
    <source>
        <dbReference type="Proteomes" id="UP000485058"/>
    </source>
</evidence>
<dbReference type="Proteomes" id="UP000485058">
    <property type="component" value="Unassembled WGS sequence"/>
</dbReference>
<proteinExistence type="predicted"/>
<dbReference type="EMBL" id="BLLF01004494">
    <property type="protein sequence ID" value="GFH29723.1"/>
    <property type="molecule type" value="Genomic_DNA"/>
</dbReference>
<evidence type="ECO:0000313" key="2">
    <source>
        <dbReference type="EMBL" id="GFH29723.1"/>
    </source>
</evidence>
<organism evidence="2 3">
    <name type="scientific">Haematococcus lacustris</name>
    <name type="common">Green alga</name>
    <name type="synonym">Haematococcus pluvialis</name>
    <dbReference type="NCBI Taxonomy" id="44745"/>
    <lineage>
        <taxon>Eukaryota</taxon>
        <taxon>Viridiplantae</taxon>
        <taxon>Chlorophyta</taxon>
        <taxon>core chlorophytes</taxon>
        <taxon>Chlorophyceae</taxon>
        <taxon>CS clade</taxon>
        <taxon>Chlamydomonadales</taxon>
        <taxon>Haematococcaceae</taxon>
        <taxon>Haematococcus</taxon>
    </lineage>
</organism>
<feature type="non-terminal residue" evidence="2">
    <location>
        <position position="1"/>
    </location>
</feature>
<keyword evidence="3" id="KW-1185">Reference proteome</keyword>
<evidence type="ECO:0000256" key="1">
    <source>
        <dbReference type="SAM" id="MobiDB-lite"/>
    </source>
</evidence>
<dbReference type="AlphaFoldDB" id="A0A6A0ABM8"/>
<comment type="caution">
    <text evidence="2">The sequence shown here is derived from an EMBL/GenBank/DDBJ whole genome shotgun (WGS) entry which is preliminary data.</text>
</comment>
<accession>A0A6A0ABM8</accession>
<gene>
    <name evidence="2" type="ORF">HaLaN_28435</name>
</gene>
<feature type="non-terminal residue" evidence="2">
    <location>
        <position position="114"/>
    </location>
</feature>
<feature type="region of interest" description="Disordered" evidence="1">
    <location>
        <begin position="1"/>
        <end position="79"/>
    </location>
</feature>
<feature type="compositionally biased region" description="Low complexity" evidence="1">
    <location>
        <begin position="55"/>
        <end position="65"/>
    </location>
</feature>